<protein>
    <submittedName>
        <fullName evidence="1">Uncharacterized protein</fullName>
    </submittedName>
</protein>
<dbReference type="KEGG" id="sve:SVEN_0021"/>
<gene>
    <name evidence="1" type="ordered locus">SVEN_0021</name>
</gene>
<dbReference type="EMBL" id="FR845719">
    <property type="protein sequence ID" value="CCA53309.1"/>
    <property type="molecule type" value="Genomic_DNA"/>
</dbReference>
<accession>F2R363</accession>
<proteinExistence type="predicted"/>
<name>F2R363_STRVP</name>
<dbReference type="Proteomes" id="UP000006854">
    <property type="component" value="Chromosome"/>
</dbReference>
<sequence length="83" mass="8493">MPVIVSGAGVPVVVTYGKGRPPATGPPRAVLQNAHDSHLARARDGRVKILLDEDEGEDGTPCVANGAVARGARLLARGDARDG</sequence>
<keyword evidence="2" id="KW-1185">Reference proteome</keyword>
<evidence type="ECO:0000313" key="1">
    <source>
        <dbReference type="EMBL" id="CCA53309.1"/>
    </source>
</evidence>
<evidence type="ECO:0000313" key="2">
    <source>
        <dbReference type="Proteomes" id="UP000006854"/>
    </source>
</evidence>
<dbReference type="HOGENOM" id="CLU_2541287_0_0_11"/>
<organism evidence="1 2">
    <name type="scientific">Streptomyces venezuelae (strain ATCC 10712 / CBS 650.69 / DSM 40230 / JCM 4526 / NBRC 13096 / PD 04745)</name>
    <dbReference type="NCBI Taxonomy" id="953739"/>
    <lineage>
        <taxon>Bacteria</taxon>
        <taxon>Bacillati</taxon>
        <taxon>Actinomycetota</taxon>
        <taxon>Actinomycetes</taxon>
        <taxon>Kitasatosporales</taxon>
        <taxon>Streptomycetaceae</taxon>
        <taxon>Streptomyces</taxon>
    </lineage>
</organism>
<reference evidence="1 2" key="1">
    <citation type="journal article" date="2011" name="BMC Genomics">
        <title>Genome-wide analysis of the role of GlnR in Streptomyces venezuelae provides new insights into global nitrogen regulation in actinomycetes.</title>
        <authorList>
            <person name="Pullan S.T."/>
            <person name="Bibb M.J."/>
            <person name="Merrick M."/>
        </authorList>
    </citation>
    <scope>NUCLEOTIDE SEQUENCE [LARGE SCALE GENOMIC DNA]</scope>
    <source>
        <strain evidence="1">ATCC 10712</strain>
    </source>
</reference>
<dbReference type="AlphaFoldDB" id="F2R363"/>